<reference evidence="3" key="2">
    <citation type="submission" date="2009-11" db="EMBL/GenBank/DDBJ databases">
        <title>The Genome Sequence of Allomyces macrogynus strain ATCC 38327.</title>
        <authorList>
            <consortium name="The Broad Institute Genome Sequencing Platform"/>
            <person name="Russ C."/>
            <person name="Cuomo C."/>
            <person name="Shea T."/>
            <person name="Young S.K."/>
            <person name="Zeng Q."/>
            <person name="Koehrsen M."/>
            <person name="Haas B."/>
            <person name="Borodovsky M."/>
            <person name="Guigo R."/>
            <person name="Alvarado L."/>
            <person name="Berlin A."/>
            <person name="Borenstein D."/>
            <person name="Chen Z."/>
            <person name="Engels R."/>
            <person name="Freedman E."/>
            <person name="Gellesch M."/>
            <person name="Goldberg J."/>
            <person name="Griggs A."/>
            <person name="Gujja S."/>
            <person name="Heiman D."/>
            <person name="Hepburn T."/>
            <person name="Howarth C."/>
            <person name="Jen D."/>
            <person name="Larson L."/>
            <person name="Lewis B."/>
            <person name="Mehta T."/>
            <person name="Park D."/>
            <person name="Pearson M."/>
            <person name="Roberts A."/>
            <person name="Saif S."/>
            <person name="Shenoy N."/>
            <person name="Sisk P."/>
            <person name="Stolte C."/>
            <person name="Sykes S."/>
            <person name="Walk T."/>
            <person name="White J."/>
            <person name="Yandava C."/>
            <person name="Burger G."/>
            <person name="Gray M.W."/>
            <person name="Holland P.W.H."/>
            <person name="King N."/>
            <person name="Lang F.B.F."/>
            <person name="Roger A.J."/>
            <person name="Ruiz-Trillo I."/>
            <person name="Lander E."/>
            <person name="Nusbaum C."/>
        </authorList>
    </citation>
    <scope>NUCLEOTIDE SEQUENCE [LARGE SCALE GENOMIC DNA]</scope>
    <source>
        <strain evidence="3">ATCC 38327</strain>
    </source>
</reference>
<evidence type="ECO:0000313" key="3">
    <source>
        <dbReference type="Proteomes" id="UP000054350"/>
    </source>
</evidence>
<feature type="chain" id="PRO_5005548264" evidence="1">
    <location>
        <begin position="24"/>
        <end position="157"/>
    </location>
</feature>
<evidence type="ECO:0000256" key="1">
    <source>
        <dbReference type="SAM" id="SignalP"/>
    </source>
</evidence>
<gene>
    <name evidence="2" type="ORF">AMAG_16636</name>
</gene>
<keyword evidence="1" id="KW-0732">Signal</keyword>
<reference evidence="2 3" key="1">
    <citation type="submission" date="2009-11" db="EMBL/GenBank/DDBJ databases">
        <title>Annotation of Allomyces macrogynus ATCC 38327.</title>
        <authorList>
            <consortium name="The Broad Institute Genome Sequencing Platform"/>
            <person name="Russ C."/>
            <person name="Cuomo C."/>
            <person name="Burger G."/>
            <person name="Gray M.W."/>
            <person name="Holland P.W.H."/>
            <person name="King N."/>
            <person name="Lang F.B.F."/>
            <person name="Roger A.J."/>
            <person name="Ruiz-Trillo I."/>
            <person name="Young S.K."/>
            <person name="Zeng Q."/>
            <person name="Gargeya S."/>
            <person name="Fitzgerald M."/>
            <person name="Haas B."/>
            <person name="Abouelleil A."/>
            <person name="Alvarado L."/>
            <person name="Arachchi H.M."/>
            <person name="Berlin A."/>
            <person name="Chapman S.B."/>
            <person name="Gearin G."/>
            <person name="Goldberg J."/>
            <person name="Griggs A."/>
            <person name="Gujja S."/>
            <person name="Hansen M."/>
            <person name="Heiman D."/>
            <person name="Howarth C."/>
            <person name="Larimer J."/>
            <person name="Lui A."/>
            <person name="MacDonald P.J.P."/>
            <person name="McCowen C."/>
            <person name="Montmayeur A."/>
            <person name="Murphy C."/>
            <person name="Neiman D."/>
            <person name="Pearson M."/>
            <person name="Priest M."/>
            <person name="Roberts A."/>
            <person name="Saif S."/>
            <person name="Shea T."/>
            <person name="Sisk P."/>
            <person name="Stolte C."/>
            <person name="Sykes S."/>
            <person name="Wortman J."/>
            <person name="Nusbaum C."/>
            <person name="Birren B."/>
        </authorList>
    </citation>
    <scope>NUCLEOTIDE SEQUENCE [LARGE SCALE GENOMIC DNA]</scope>
    <source>
        <strain evidence="2 3">ATCC 38327</strain>
    </source>
</reference>
<dbReference type="InterPro" id="IPR035969">
    <property type="entry name" value="Rab-GAP_TBC_sf"/>
</dbReference>
<organism evidence="2 3">
    <name type="scientific">Allomyces macrogynus (strain ATCC 38327)</name>
    <name type="common">Allomyces javanicus var. macrogynus</name>
    <dbReference type="NCBI Taxonomy" id="578462"/>
    <lineage>
        <taxon>Eukaryota</taxon>
        <taxon>Fungi</taxon>
        <taxon>Fungi incertae sedis</taxon>
        <taxon>Blastocladiomycota</taxon>
        <taxon>Blastocladiomycetes</taxon>
        <taxon>Blastocladiales</taxon>
        <taxon>Blastocladiaceae</taxon>
        <taxon>Allomyces</taxon>
    </lineage>
</organism>
<dbReference type="Gene3D" id="1.10.472.80">
    <property type="entry name" value="Ypt/Rab-GAP domain of gyp1p, domain 3"/>
    <property type="match status" value="1"/>
</dbReference>
<dbReference type="EMBL" id="GG745377">
    <property type="protein sequence ID" value="KNE72144.1"/>
    <property type="molecule type" value="Genomic_DNA"/>
</dbReference>
<proteinExistence type="predicted"/>
<name>A0A0L0TC71_ALLM3</name>
<protein>
    <submittedName>
        <fullName evidence="2">Uncharacterized protein</fullName>
    </submittedName>
</protein>
<evidence type="ECO:0000313" key="2">
    <source>
        <dbReference type="EMBL" id="KNE72144.1"/>
    </source>
</evidence>
<dbReference type="AlphaFoldDB" id="A0A0L0TC71"/>
<dbReference type="OrthoDB" id="26371at2759"/>
<accession>A0A0L0TC71</accession>
<dbReference type="eggNOG" id="KOG1092">
    <property type="taxonomic scope" value="Eukaryota"/>
</dbReference>
<sequence>MTSTSTLSLLLLVALLAVSSAHGHMVMRDPPPRHSHRNPGPSGQIDYDDTSPLGTFPCKGYRAQKPVRTVKHPITIRMWDTYLSEDGDLNDFHVYVCAAFLVKWSKELRAMSFPDIMLFLQSPPTAEWGDKETELLLSEAFMWKSLFHNSPNHLAGK</sequence>
<keyword evidence="3" id="KW-1185">Reference proteome</keyword>
<dbReference type="SUPFAM" id="SSF47923">
    <property type="entry name" value="Ypt/Rab-GAP domain of gyp1p"/>
    <property type="match status" value="1"/>
</dbReference>
<dbReference type="VEuPathDB" id="FungiDB:AMAG_16636"/>
<dbReference type="Proteomes" id="UP000054350">
    <property type="component" value="Unassembled WGS sequence"/>
</dbReference>
<dbReference type="STRING" id="578462.A0A0L0TC71"/>
<feature type="signal peptide" evidence="1">
    <location>
        <begin position="1"/>
        <end position="23"/>
    </location>
</feature>